<evidence type="ECO:0000256" key="2">
    <source>
        <dbReference type="SAM" id="Phobius"/>
    </source>
</evidence>
<keyword evidence="4" id="KW-1185">Reference proteome</keyword>
<feature type="transmembrane region" description="Helical" evidence="2">
    <location>
        <begin position="79"/>
        <end position="104"/>
    </location>
</feature>
<feature type="transmembrane region" description="Helical" evidence="2">
    <location>
        <begin position="110"/>
        <end position="130"/>
    </location>
</feature>
<feature type="region of interest" description="Disordered" evidence="1">
    <location>
        <begin position="167"/>
        <end position="259"/>
    </location>
</feature>
<comment type="caution">
    <text evidence="3">The sequence shown here is derived from an EMBL/GenBank/DDBJ whole genome shotgun (WGS) entry which is preliminary data.</text>
</comment>
<keyword evidence="2" id="KW-0812">Transmembrane</keyword>
<dbReference type="EMBL" id="JBBWUH010000004">
    <property type="protein sequence ID" value="KAK8169948.1"/>
    <property type="molecule type" value="Genomic_DNA"/>
</dbReference>
<dbReference type="Pfam" id="PF16015">
    <property type="entry name" value="Promethin"/>
    <property type="match status" value="1"/>
</dbReference>
<accession>A0ABR1XXI3</accession>
<gene>
    <name evidence="3" type="ORF">IWX90DRAFT_465602</name>
</gene>
<name>A0ABR1XXI3_9PEZI</name>
<evidence type="ECO:0000256" key="1">
    <source>
        <dbReference type="SAM" id="MobiDB-lite"/>
    </source>
</evidence>
<evidence type="ECO:0000313" key="4">
    <source>
        <dbReference type="Proteomes" id="UP001456524"/>
    </source>
</evidence>
<dbReference type="Proteomes" id="UP001456524">
    <property type="component" value="Unassembled WGS sequence"/>
</dbReference>
<organism evidence="3 4">
    <name type="scientific">Phyllosticta citrichinensis</name>
    <dbReference type="NCBI Taxonomy" id="1130410"/>
    <lineage>
        <taxon>Eukaryota</taxon>
        <taxon>Fungi</taxon>
        <taxon>Dikarya</taxon>
        <taxon>Ascomycota</taxon>
        <taxon>Pezizomycotina</taxon>
        <taxon>Dothideomycetes</taxon>
        <taxon>Dothideomycetes incertae sedis</taxon>
        <taxon>Botryosphaeriales</taxon>
        <taxon>Phyllostictaceae</taxon>
        <taxon>Phyllosticta</taxon>
    </lineage>
</organism>
<keyword evidence="2" id="KW-0472">Membrane</keyword>
<keyword evidence="2" id="KW-1133">Transmembrane helix</keyword>
<reference evidence="3 4" key="1">
    <citation type="journal article" date="2022" name="G3 (Bethesda)">
        <title>Enemy or ally: a genomic approach to elucidate the lifestyle of Phyllosticta citrichinaensis.</title>
        <authorList>
            <person name="Buijs V.A."/>
            <person name="Groenewald J.Z."/>
            <person name="Haridas S."/>
            <person name="LaButti K.M."/>
            <person name="Lipzen A."/>
            <person name="Martin F.M."/>
            <person name="Barry K."/>
            <person name="Grigoriev I.V."/>
            <person name="Crous P.W."/>
            <person name="Seidl M.F."/>
        </authorList>
    </citation>
    <scope>NUCLEOTIDE SEQUENCE [LARGE SCALE GENOMIC DNA]</scope>
    <source>
        <strain evidence="3 4">CBS 129764</strain>
    </source>
</reference>
<feature type="compositionally biased region" description="Basic and acidic residues" evidence="1">
    <location>
        <begin position="169"/>
        <end position="201"/>
    </location>
</feature>
<feature type="transmembrane region" description="Helical" evidence="2">
    <location>
        <begin position="49"/>
        <end position="72"/>
    </location>
</feature>
<protein>
    <submittedName>
        <fullName evidence="3">Uncharacterized protein</fullName>
    </submittedName>
</protein>
<proteinExistence type="predicted"/>
<sequence>MAAILDTVSNAASTFKSKSMGVIDGLFPPAKRAEVLSKLQTWAAANPKLAGFLLAQLALSGFPLIMFGVFTVTVFVFSLIVALLVGVLVALLFTAFMVGVALLVVLPTTFITTLGASFVFLWGLGGYYLVKWFNQSDGPAPDGSAIGDKLNNLTGGRMSFLMDGIRGQDSNDSKDEDSKGEDGEVFTRADDDGKDSKEKNAHSSARSPASTGPRKLNREHIKNGATKAADTDDIKQKAGTATNSVSSVKGVASGGTGLT</sequence>
<evidence type="ECO:0000313" key="3">
    <source>
        <dbReference type="EMBL" id="KAK8169948.1"/>
    </source>
</evidence>